<evidence type="ECO:0000313" key="4">
    <source>
        <dbReference type="Proteomes" id="UP000011591"/>
    </source>
</evidence>
<protein>
    <submittedName>
        <fullName evidence="3">UDP-sulfoquinovose synthase</fullName>
    </submittedName>
</protein>
<dbReference type="Proteomes" id="UP000011591">
    <property type="component" value="Unassembled WGS sequence"/>
</dbReference>
<gene>
    <name evidence="3" type="ORF">C480_21739</name>
</gene>
<dbReference type="InterPro" id="IPR036291">
    <property type="entry name" value="NAD(P)-bd_dom_sf"/>
</dbReference>
<dbReference type="RefSeq" id="WP_006667716.1">
    <property type="nucleotide sequence ID" value="NZ_AOIP01000064.1"/>
</dbReference>
<evidence type="ECO:0000313" key="3">
    <source>
        <dbReference type="EMBL" id="ELY97767.1"/>
    </source>
</evidence>
<dbReference type="Pfam" id="PF01370">
    <property type="entry name" value="Epimerase"/>
    <property type="match status" value="1"/>
</dbReference>
<organism evidence="3 4">
    <name type="scientific">Natrialba aegyptia DSM 13077</name>
    <dbReference type="NCBI Taxonomy" id="1227491"/>
    <lineage>
        <taxon>Archaea</taxon>
        <taxon>Methanobacteriati</taxon>
        <taxon>Methanobacteriota</taxon>
        <taxon>Stenosarchaea group</taxon>
        <taxon>Halobacteria</taxon>
        <taxon>Halobacteriales</taxon>
        <taxon>Natrialbaceae</taxon>
        <taxon>Natrialba</taxon>
    </lineage>
</organism>
<dbReference type="PANTHER" id="PTHR43000">
    <property type="entry name" value="DTDP-D-GLUCOSE 4,6-DEHYDRATASE-RELATED"/>
    <property type="match status" value="1"/>
</dbReference>
<evidence type="ECO:0000256" key="1">
    <source>
        <dbReference type="ARBA" id="ARBA00007637"/>
    </source>
</evidence>
<dbReference type="InterPro" id="IPR001509">
    <property type="entry name" value="Epimerase_deHydtase"/>
</dbReference>
<dbReference type="OrthoDB" id="4907at2157"/>
<name>M0AIN9_9EURY</name>
<dbReference type="Gene3D" id="3.40.50.720">
    <property type="entry name" value="NAD(P)-binding Rossmann-like Domain"/>
    <property type="match status" value="1"/>
</dbReference>
<dbReference type="EMBL" id="AOIP01000064">
    <property type="protein sequence ID" value="ELY97767.1"/>
    <property type="molecule type" value="Genomic_DNA"/>
</dbReference>
<dbReference type="SUPFAM" id="SSF51735">
    <property type="entry name" value="NAD(P)-binding Rossmann-fold domains"/>
    <property type="match status" value="1"/>
</dbReference>
<feature type="domain" description="NAD-dependent epimerase/dehydratase" evidence="2">
    <location>
        <begin position="3"/>
        <end position="283"/>
    </location>
</feature>
<evidence type="ECO:0000259" key="2">
    <source>
        <dbReference type="Pfam" id="PF01370"/>
    </source>
</evidence>
<dbReference type="AlphaFoldDB" id="M0AIN9"/>
<keyword evidence="4" id="KW-1185">Reference proteome</keyword>
<proteinExistence type="inferred from homology"/>
<dbReference type="PATRIC" id="fig|1227491.4.peg.4373"/>
<sequence length="390" mass="43138">MGILLTGADGYIGWPTAVRLASRTDERLILVDNFARRDWVKSVGATSATPVEPMSDRLAALRDELGARNVSFVEGDLTESSFVDRLIRVHEPETIVHTAAQPSAPYSQVSREQANDTQHNNMQATRNLLWSLEEHGLQETHFIETTTTGVYGAPEFPIPEGGATMEHGGERDEVPFPAMAGSWYHLTKAHDAANMRLAHEQFDIPVSDVRTAITYGVETTETAADPRLATRFDFDYYFGVVAHRFCAQAVAGYPLTVYGRGEQRKPFIALEDAVEGLVRLALADPAERPADHTVYNQVTRAISIVEMAETIAGVGTELGLDTAVEHVENPRSEDETHKMEIENDRYEALIDGQSTTFETGVRSILERLLEHDEVITANEDRFLPSVLSEG</sequence>
<comment type="similarity">
    <text evidence="1">Belongs to the NAD(P)-dependent epimerase/dehydratase family.</text>
</comment>
<reference evidence="3 4" key="1">
    <citation type="journal article" date="2014" name="PLoS Genet.">
        <title>Phylogenetically driven sequencing of extremely halophilic archaea reveals strategies for static and dynamic osmo-response.</title>
        <authorList>
            <person name="Becker E.A."/>
            <person name="Seitzer P.M."/>
            <person name="Tritt A."/>
            <person name="Larsen D."/>
            <person name="Krusor M."/>
            <person name="Yao A.I."/>
            <person name="Wu D."/>
            <person name="Madern D."/>
            <person name="Eisen J.A."/>
            <person name="Darling A.E."/>
            <person name="Facciotti M.T."/>
        </authorList>
    </citation>
    <scope>NUCLEOTIDE SEQUENCE [LARGE SCALE GENOMIC DNA]</scope>
    <source>
        <strain evidence="3 4">DSM 13077</strain>
    </source>
</reference>
<dbReference type="Gene3D" id="3.90.25.10">
    <property type="entry name" value="UDP-galactose 4-epimerase, domain 1"/>
    <property type="match status" value="1"/>
</dbReference>
<comment type="caution">
    <text evidence="3">The sequence shown here is derived from an EMBL/GenBank/DDBJ whole genome shotgun (WGS) entry which is preliminary data.</text>
</comment>
<accession>M0AIN9</accession>